<dbReference type="Proteomes" id="UP001549366">
    <property type="component" value="Unassembled WGS sequence"/>
</dbReference>
<keyword evidence="1" id="KW-0812">Transmembrane</keyword>
<organism evidence="2 3">
    <name type="scientific">Endozoicomonas lisbonensis</name>
    <dbReference type="NCBI Taxonomy" id="3120522"/>
    <lineage>
        <taxon>Bacteria</taxon>
        <taxon>Pseudomonadati</taxon>
        <taxon>Pseudomonadota</taxon>
        <taxon>Gammaproteobacteria</taxon>
        <taxon>Oceanospirillales</taxon>
        <taxon>Endozoicomonadaceae</taxon>
        <taxon>Endozoicomonas</taxon>
    </lineage>
</organism>
<protein>
    <recommendedName>
        <fullName evidence="4">NAD/FAD-utilizing enzyme</fullName>
    </recommendedName>
</protein>
<keyword evidence="3" id="KW-1185">Reference proteome</keyword>
<gene>
    <name evidence="2" type="ORF">V5J35_000381</name>
</gene>
<comment type="caution">
    <text evidence="2">The sequence shown here is derived from an EMBL/GenBank/DDBJ whole genome shotgun (WGS) entry which is preliminary data.</text>
</comment>
<dbReference type="EMBL" id="JBEWTB010000002">
    <property type="protein sequence ID" value="MET4755189.1"/>
    <property type="molecule type" value="Genomic_DNA"/>
</dbReference>
<feature type="transmembrane region" description="Helical" evidence="1">
    <location>
        <begin position="82"/>
        <end position="100"/>
    </location>
</feature>
<dbReference type="RefSeq" id="WP_354009637.1">
    <property type="nucleotide sequence ID" value="NZ_JBEWTA010000001.1"/>
</dbReference>
<keyword evidence="1" id="KW-1133">Transmembrane helix</keyword>
<sequence length="200" mass="21683">MSHSVAAGKSSTEQGGSEMKQHHYLLEDLRAAEDAVITLENAGIRPKQIHVFHNDHLAMQKRNLNDASFISELDILHAGERGLLIGMFAAGLVAFIVWELMAGHEIVAMVSVFAGLVAMGFCTWLGGMIGASSDNYRIQPYHDHIAAGGSVIIVDVTLGKELFVLDTMATTHPEARHKGLSSSIDNPVAGSLFLRKHAEW</sequence>
<name>A0ABV2SDJ5_9GAMM</name>
<proteinExistence type="predicted"/>
<feature type="transmembrane region" description="Helical" evidence="1">
    <location>
        <begin position="106"/>
        <end position="127"/>
    </location>
</feature>
<evidence type="ECO:0008006" key="4">
    <source>
        <dbReference type="Google" id="ProtNLM"/>
    </source>
</evidence>
<evidence type="ECO:0000256" key="1">
    <source>
        <dbReference type="SAM" id="Phobius"/>
    </source>
</evidence>
<evidence type="ECO:0000313" key="2">
    <source>
        <dbReference type="EMBL" id="MET4755189.1"/>
    </source>
</evidence>
<evidence type="ECO:0000313" key="3">
    <source>
        <dbReference type="Proteomes" id="UP001549366"/>
    </source>
</evidence>
<reference evidence="2 3" key="1">
    <citation type="submission" date="2024-06" db="EMBL/GenBank/DDBJ databases">
        <title>Genomic Encyclopedia of Type Strains, Phase V (KMG-V): Genome sequencing to study the core and pangenomes of soil and plant-associated prokaryotes.</title>
        <authorList>
            <person name="Whitman W."/>
        </authorList>
    </citation>
    <scope>NUCLEOTIDE SEQUENCE [LARGE SCALE GENOMIC DNA]</scope>
    <source>
        <strain evidence="2 3">NE40</strain>
    </source>
</reference>
<keyword evidence="1" id="KW-0472">Membrane</keyword>
<accession>A0ABV2SDJ5</accession>